<feature type="non-terminal residue" evidence="1">
    <location>
        <position position="160"/>
    </location>
</feature>
<dbReference type="GO" id="GO:0006355">
    <property type="term" value="P:regulation of DNA-templated transcription"/>
    <property type="evidence" value="ECO:0007669"/>
    <property type="project" value="InterPro"/>
</dbReference>
<dbReference type="InterPro" id="IPR051677">
    <property type="entry name" value="AfsR-DnrI-RedD_regulator"/>
</dbReference>
<gene>
    <name evidence="1" type="ORF">MNBD_GAMMA08-1111</name>
</gene>
<proteinExistence type="predicted"/>
<dbReference type="AlphaFoldDB" id="A0A3B0XB89"/>
<sequence length="160" mass="18596">MTMNKVSSLFNTDYCIRIYLLGEFRITHMDGTDITPSSAKARCILAILALSENGEITRNRLTQLLWSRHAQEQARTSLRQSLSLLRRMLHFEENSFFTIDRNRVYLNKNSVWIDLHEVIHNSTELLGSTLFNSPSLSDLRTDTILQNLKIHDPAFDDWLQ</sequence>
<protein>
    <recommendedName>
        <fullName evidence="2">OmpR/PhoB-type domain-containing protein</fullName>
    </recommendedName>
</protein>
<organism evidence="1">
    <name type="scientific">hydrothermal vent metagenome</name>
    <dbReference type="NCBI Taxonomy" id="652676"/>
    <lineage>
        <taxon>unclassified sequences</taxon>
        <taxon>metagenomes</taxon>
        <taxon>ecological metagenomes</taxon>
    </lineage>
</organism>
<evidence type="ECO:0008006" key="2">
    <source>
        <dbReference type="Google" id="ProtNLM"/>
    </source>
</evidence>
<dbReference type="InterPro" id="IPR016032">
    <property type="entry name" value="Sig_transdc_resp-reg_C-effctor"/>
</dbReference>
<dbReference type="GO" id="GO:0003677">
    <property type="term" value="F:DNA binding"/>
    <property type="evidence" value="ECO:0007669"/>
    <property type="project" value="InterPro"/>
</dbReference>
<evidence type="ECO:0000313" key="1">
    <source>
        <dbReference type="EMBL" id="VAW65585.1"/>
    </source>
</evidence>
<dbReference type="InterPro" id="IPR036388">
    <property type="entry name" value="WH-like_DNA-bd_sf"/>
</dbReference>
<dbReference type="Gene3D" id="1.10.10.10">
    <property type="entry name" value="Winged helix-like DNA-binding domain superfamily/Winged helix DNA-binding domain"/>
    <property type="match status" value="1"/>
</dbReference>
<reference evidence="1" key="1">
    <citation type="submission" date="2018-06" db="EMBL/GenBank/DDBJ databases">
        <authorList>
            <person name="Zhirakovskaya E."/>
        </authorList>
    </citation>
    <scope>NUCLEOTIDE SEQUENCE</scope>
</reference>
<accession>A0A3B0XB89</accession>
<dbReference type="SUPFAM" id="SSF46894">
    <property type="entry name" value="C-terminal effector domain of the bipartite response regulators"/>
    <property type="match status" value="1"/>
</dbReference>
<dbReference type="EMBL" id="UOFH01000319">
    <property type="protein sequence ID" value="VAW65585.1"/>
    <property type="molecule type" value="Genomic_DNA"/>
</dbReference>
<name>A0A3B0XB89_9ZZZZ</name>
<dbReference type="PANTHER" id="PTHR35807">
    <property type="entry name" value="TRANSCRIPTIONAL REGULATOR REDD-RELATED"/>
    <property type="match status" value="1"/>
</dbReference>